<evidence type="ECO:0000313" key="1">
    <source>
        <dbReference type="EMBL" id="KPM47303.1"/>
    </source>
</evidence>
<dbReference type="STRING" id="1605367.AFM12_16050"/>
<dbReference type="Proteomes" id="UP000050454">
    <property type="component" value="Unassembled WGS sequence"/>
</dbReference>
<gene>
    <name evidence="1" type="ORF">AFM12_16050</name>
</gene>
<dbReference type="AlphaFoldDB" id="A0A0P7C1W0"/>
<sequence length="64" mass="7455">MNDPVGEFFEERVIAEEKACLSADREQVEGKREQKYRTSNPPFGGITFFNFSKPLFQRKKPNTN</sequence>
<reference evidence="1 2" key="1">
    <citation type="submission" date="2015-07" db="EMBL/GenBank/DDBJ databases">
        <title>The draft genome sequence of Leadbetterella sp. JN14-9.</title>
        <authorList>
            <person name="Liu Y."/>
            <person name="Du J."/>
            <person name="Shao Z."/>
        </authorList>
    </citation>
    <scope>NUCLEOTIDE SEQUENCE [LARGE SCALE GENOMIC DNA]</scope>
    <source>
        <strain evidence="1 2">JN14-9</strain>
    </source>
</reference>
<organism evidence="1 2">
    <name type="scientific">Jiulongibacter sediminis</name>
    <dbReference type="NCBI Taxonomy" id="1605367"/>
    <lineage>
        <taxon>Bacteria</taxon>
        <taxon>Pseudomonadati</taxon>
        <taxon>Bacteroidota</taxon>
        <taxon>Cytophagia</taxon>
        <taxon>Cytophagales</taxon>
        <taxon>Leadbetterellaceae</taxon>
        <taxon>Jiulongibacter</taxon>
    </lineage>
</organism>
<accession>A0A0P7C1W0</accession>
<name>A0A0P7C1W0_9BACT</name>
<comment type="caution">
    <text evidence="1">The sequence shown here is derived from an EMBL/GenBank/DDBJ whole genome shotgun (WGS) entry which is preliminary data.</text>
</comment>
<dbReference type="EMBL" id="LGTQ01000012">
    <property type="protein sequence ID" value="KPM47303.1"/>
    <property type="molecule type" value="Genomic_DNA"/>
</dbReference>
<protein>
    <submittedName>
        <fullName evidence="1">Uncharacterized protein</fullName>
    </submittedName>
</protein>
<keyword evidence="2" id="KW-1185">Reference proteome</keyword>
<proteinExistence type="predicted"/>
<evidence type="ECO:0000313" key="2">
    <source>
        <dbReference type="Proteomes" id="UP000050454"/>
    </source>
</evidence>